<evidence type="ECO:0000256" key="2">
    <source>
        <dbReference type="SAM" id="Phobius"/>
    </source>
</evidence>
<feature type="domain" description="DUF7847" evidence="3">
    <location>
        <begin position="209"/>
        <end position="473"/>
    </location>
</feature>
<keyword evidence="2" id="KW-0812">Transmembrane</keyword>
<proteinExistence type="predicted"/>
<sequence length="500" mass="52486">MGQHPDEEQWSAPSDDAGSPDVDSTQAIPPAGSTQAIAWGDPQGGYGQPPYAAGPGDQGQAPGQQQGYGQPGDGQQPPYGQQGYGQQPPYGQQGYGQQPPPYGQQGYGQQPPPYGQQGYGQQPPPYGQQGYGQQPPPYGQQGYGQQPPPYGQQGYGQLPPPYGQQGYGQQPPPYGQQGYGQPPTQWQNLPPEDLVRMHQPGVIPLRPLTLGDTFEGSLKTMRRNPEATIGMAVLVLGVLLLPSIGLSLAVPRIFPELNTIDAIAVASLLPTMINALATVVLSGFVIYVVSEAALGDRVGITGTWDAVKRRIPALIGVSILSFLAVFGTALVVILVGALAALALGPVGLLVLIPLMLGFIPLMLWLFARLSLAPAAVVLEKAGPLQGLKRSWGLTRGGQAWRVLGITLLAGLVTALFAALIGGLLGLLAGALIDLVTGNLDGQFTAQVVTDHLLSFIVGAVTTPFTAGVTALLYLDQRMRREGLDVSLLRAAQERAAARRG</sequence>
<reference evidence="4" key="1">
    <citation type="submission" date="2022-06" db="EMBL/GenBank/DDBJ databases">
        <title>Ornithinimicrobium JY.X270.</title>
        <authorList>
            <person name="Huang Y."/>
        </authorList>
    </citation>
    <scope>NUCLEOTIDE SEQUENCE</scope>
    <source>
        <strain evidence="4">JY.X270</strain>
    </source>
</reference>
<feature type="compositionally biased region" description="Polar residues" evidence="1">
    <location>
        <begin position="22"/>
        <end position="36"/>
    </location>
</feature>
<dbReference type="RefSeq" id="WP_252622149.1">
    <property type="nucleotide sequence ID" value="NZ_CP099490.1"/>
</dbReference>
<keyword evidence="2" id="KW-1133">Transmembrane helix</keyword>
<feature type="transmembrane region" description="Helical" evidence="2">
    <location>
        <begin position="311"/>
        <end position="344"/>
    </location>
</feature>
<dbReference type="EMBL" id="CP099490">
    <property type="protein sequence ID" value="USQ77231.1"/>
    <property type="molecule type" value="Genomic_DNA"/>
</dbReference>
<dbReference type="PANTHER" id="PTHR33133:SF1">
    <property type="entry name" value="EXPRESSED PROTEIN-RELATED"/>
    <property type="match status" value="1"/>
</dbReference>
<evidence type="ECO:0000256" key="1">
    <source>
        <dbReference type="SAM" id="MobiDB-lite"/>
    </source>
</evidence>
<dbReference type="Pfam" id="PF25231">
    <property type="entry name" value="DUF7847"/>
    <property type="match status" value="1"/>
</dbReference>
<dbReference type="Proteomes" id="UP001056535">
    <property type="component" value="Chromosome"/>
</dbReference>
<feature type="transmembrane region" description="Helical" evidence="2">
    <location>
        <begin position="229"/>
        <end position="250"/>
    </location>
</feature>
<evidence type="ECO:0000259" key="3">
    <source>
        <dbReference type="Pfam" id="PF25231"/>
    </source>
</evidence>
<feature type="region of interest" description="Disordered" evidence="1">
    <location>
        <begin position="1"/>
        <end position="191"/>
    </location>
</feature>
<name>A0ABY4YK99_9MICO</name>
<keyword evidence="2" id="KW-0472">Membrane</keyword>
<organism evidence="4 5">
    <name type="scientific">Ornithinimicrobium cryptoxanthini</name>
    <dbReference type="NCBI Taxonomy" id="2934161"/>
    <lineage>
        <taxon>Bacteria</taxon>
        <taxon>Bacillati</taxon>
        <taxon>Actinomycetota</taxon>
        <taxon>Actinomycetes</taxon>
        <taxon>Micrococcales</taxon>
        <taxon>Ornithinimicrobiaceae</taxon>
        <taxon>Ornithinimicrobium</taxon>
    </lineage>
</organism>
<gene>
    <name evidence="4" type="ORF">NF557_04770</name>
</gene>
<evidence type="ECO:0000313" key="4">
    <source>
        <dbReference type="EMBL" id="USQ77231.1"/>
    </source>
</evidence>
<keyword evidence="5" id="KW-1185">Reference proteome</keyword>
<dbReference type="PANTHER" id="PTHR33133">
    <property type="entry name" value="OS08G0107100 PROTEIN-RELATED"/>
    <property type="match status" value="1"/>
</dbReference>
<feature type="transmembrane region" description="Helical" evidence="2">
    <location>
        <begin position="452"/>
        <end position="474"/>
    </location>
</feature>
<evidence type="ECO:0000313" key="5">
    <source>
        <dbReference type="Proteomes" id="UP001056535"/>
    </source>
</evidence>
<feature type="transmembrane region" description="Helical" evidence="2">
    <location>
        <begin position="262"/>
        <end position="290"/>
    </location>
</feature>
<feature type="transmembrane region" description="Helical" evidence="2">
    <location>
        <begin position="350"/>
        <end position="378"/>
    </location>
</feature>
<accession>A0ABY4YK99</accession>
<dbReference type="InterPro" id="IPR057169">
    <property type="entry name" value="DUF7847"/>
</dbReference>
<protein>
    <recommendedName>
        <fullName evidence="3">DUF7847 domain-containing protein</fullName>
    </recommendedName>
</protein>
<feature type="compositionally biased region" description="Low complexity" evidence="1">
    <location>
        <begin position="48"/>
        <end position="183"/>
    </location>
</feature>
<feature type="transmembrane region" description="Helical" evidence="2">
    <location>
        <begin position="399"/>
        <end position="432"/>
    </location>
</feature>